<feature type="signal peptide" evidence="2">
    <location>
        <begin position="1"/>
        <end position="22"/>
    </location>
</feature>
<feature type="chain" id="PRO_5045276771" evidence="2">
    <location>
        <begin position="23"/>
        <end position="80"/>
    </location>
</feature>
<accession>A0A9R0K4E2</accession>
<dbReference type="AlphaFoldDB" id="A0A9R0K4E2"/>
<evidence type="ECO:0000256" key="1">
    <source>
        <dbReference type="SAM" id="MobiDB-lite"/>
    </source>
</evidence>
<protein>
    <submittedName>
        <fullName evidence="4">Uncharacterized protein</fullName>
    </submittedName>
</protein>
<organism evidence="3 4">
    <name type="scientific">Spinacia oleracea</name>
    <name type="common">Spinach</name>
    <dbReference type="NCBI Taxonomy" id="3562"/>
    <lineage>
        <taxon>Eukaryota</taxon>
        <taxon>Viridiplantae</taxon>
        <taxon>Streptophyta</taxon>
        <taxon>Embryophyta</taxon>
        <taxon>Tracheophyta</taxon>
        <taxon>Spermatophyta</taxon>
        <taxon>Magnoliopsida</taxon>
        <taxon>eudicotyledons</taxon>
        <taxon>Gunneridae</taxon>
        <taxon>Pentapetalae</taxon>
        <taxon>Caryophyllales</taxon>
        <taxon>Chenopodiaceae</taxon>
        <taxon>Chenopodioideae</taxon>
        <taxon>Anserineae</taxon>
        <taxon>Spinacia</taxon>
    </lineage>
</organism>
<name>A0A9R0K4E2_SPIOL</name>
<gene>
    <name evidence="4" type="primary">LOC110796564</name>
</gene>
<reference evidence="3" key="1">
    <citation type="journal article" date="2021" name="Nat. Commun.">
        <title>Genomic analyses provide insights into spinach domestication and the genetic basis of agronomic traits.</title>
        <authorList>
            <person name="Cai X."/>
            <person name="Sun X."/>
            <person name="Xu C."/>
            <person name="Sun H."/>
            <person name="Wang X."/>
            <person name="Ge C."/>
            <person name="Zhang Z."/>
            <person name="Wang Q."/>
            <person name="Fei Z."/>
            <person name="Jiao C."/>
            <person name="Wang Q."/>
        </authorList>
    </citation>
    <scope>NUCLEOTIDE SEQUENCE [LARGE SCALE GENOMIC DNA]</scope>
    <source>
        <strain evidence="3">cv. Varoflay</strain>
    </source>
</reference>
<dbReference type="KEGG" id="soe:110796564"/>
<dbReference type="Proteomes" id="UP000813463">
    <property type="component" value="Chromosome 6"/>
</dbReference>
<feature type="region of interest" description="Disordered" evidence="1">
    <location>
        <begin position="58"/>
        <end position="80"/>
    </location>
</feature>
<sequence>MAKTYTLFLLAWFLIMAFQCNSTIIKDQATKSVNFKLRSLQSGSTWLTKHHIPTWDDMKKFHKTPSGPNPVGNQRPPTRP</sequence>
<evidence type="ECO:0000256" key="2">
    <source>
        <dbReference type="SAM" id="SignalP"/>
    </source>
</evidence>
<evidence type="ECO:0000313" key="3">
    <source>
        <dbReference type="Proteomes" id="UP000813463"/>
    </source>
</evidence>
<evidence type="ECO:0000313" key="4">
    <source>
        <dbReference type="RefSeq" id="XP_021857318.2"/>
    </source>
</evidence>
<dbReference type="GeneID" id="110796564"/>
<reference evidence="4" key="2">
    <citation type="submission" date="2025-08" db="UniProtKB">
        <authorList>
            <consortium name="RefSeq"/>
        </authorList>
    </citation>
    <scope>IDENTIFICATION</scope>
    <source>
        <tissue evidence="4">Leaf</tissue>
    </source>
</reference>
<keyword evidence="3" id="KW-1185">Reference proteome</keyword>
<feature type="compositionally biased region" description="Polar residues" evidence="1">
    <location>
        <begin position="71"/>
        <end position="80"/>
    </location>
</feature>
<proteinExistence type="predicted"/>
<keyword evidence="2" id="KW-0732">Signal</keyword>
<dbReference type="RefSeq" id="XP_021857318.2">
    <property type="nucleotide sequence ID" value="XM_022001626.2"/>
</dbReference>